<protein>
    <submittedName>
        <fullName evidence="2">Uncharacterized protein</fullName>
    </submittedName>
</protein>
<reference evidence="2" key="1">
    <citation type="submission" date="2022-07" db="EMBL/GenBank/DDBJ databases">
        <title>Phylogenomic reconstructions and comparative analyses of Kickxellomycotina fungi.</title>
        <authorList>
            <person name="Reynolds N.K."/>
            <person name="Stajich J.E."/>
            <person name="Barry K."/>
            <person name="Grigoriev I.V."/>
            <person name="Crous P."/>
            <person name="Smith M.E."/>
        </authorList>
    </citation>
    <scope>NUCLEOTIDE SEQUENCE</scope>
    <source>
        <strain evidence="2">NBRC 100468</strain>
    </source>
</reference>
<keyword evidence="3" id="KW-1185">Reference proteome</keyword>
<dbReference type="Pfam" id="PF14027">
    <property type="entry name" value="Questin_oxidase"/>
    <property type="match status" value="1"/>
</dbReference>
<evidence type="ECO:0000313" key="3">
    <source>
        <dbReference type="Proteomes" id="UP001150538"/>
    </source>
</evidence>
<name>A0A9W8DWU5_9FUNG</name>
<accession>A0A9W8DWU5</accession>
<keyword evidence="1" id="KW-0560">Oxidoreductase</keyword>
<dbReference type="GO" id="GO:0016491">
    <property type="term" value="F:oxidoreductase activity"/>
    <property type="evidence" value="ECO:0007669"/>
    <property type="project" value="UniProtKB-KW"/>
</dbReference>
<organism evidence="2 3">
    <name type="scientific">Mycoemilia scoparia</name>
    <dbReference type="NCBI Taxonomy" id="417184"/>
    <lineage>
        <taxon>Eukaryota</taxon>
        <taxon>Fungi</taxon>
        <taxon>Fungi incertae sedis</taxon>
        <taxon>Zoopagomycota</taxon>
        <taxon>Kickxellomycotina</taxon>
        <taxon>Kickxellomycetes</taxon>
        <taxon>Kickxellales</taxon>
        <taxon>Kickxellaceae</taxon>
        <taxon>Mycoemilia</taxon>
    </lineage>
</organism>
<dbReference type="OrthoDB" id="10004862at2759"/>
<sequence length="559" mass="62134">MVVPGLTRPQIEMATKLVKRDIEDNHTFTNRKRGFHNHFNHHMLASLTLGASAARLEHIYKRVHRPMELRNLGYVPGIQITPGNIDIYRHKDALYSDWLLYYLETIKANGGDWAKVLEEYFFHPSLFSGNMSGVFHPLIQVGYGAEFECEAIVAQGLAMGSVSKPTFGYLFNTNGDLLGDECEAAENGTAMGSDAGMKDMMSGSMESNAGMKDMMSGSMESNAGMKDMMGKSMESNAGMKDVMSESMESNAGMKDMMGKSMESDAGMKDMMGKSMNAMDVKTMSDKMNCCRLANNKAGTSLLSILNQVQHDKSFVPIVESFTGGDPFDDFVKKAGREVSIYASKWKISQDPDAISLKTKEFYLAACLLYASTPKKDFFLAHGVTSAYFLPILLPLFSIKNQIRLLRAHWAALLAFYIVVGTPEIKYPSQTTDSQSQEGETERWSKIFADSIDNDDEHLAKVTRGLWRGSTLFAYPLSPKEKALLSQWQNDDTQFEYPWPISPPDWTSVAEDTLKQVYNESSGNPAGTWEKYLNPKTMEIFEEQRKSDAAAAAAAAAAKK</sequence>
<gene>
    <name evidence="2" type="ORF">H4219_000318</name>
</gene>
<evidence type="ECO:0000256" key="1">
    <source>
        <dbReference type="ARBA" id="ARBA00023002"/>
    </source>
</evidence>
<proteinExistence type="predicted"/>
<dbReference type="AlphaFoldDB" id="A0A9W8DWU5"/>
<dbReference type="PANTHER" id="PTHR35870:SF1">
    <property type="entry name" value="PROTEIN, PUTATIVE (AFU_ORTHOLOGUE AFUA_5G03330)-RELATED"/>
    <property type="match status" value="1"/>
</dbReference>
<comment type="caution">
    <text evidence="2">The sequence shown here is derived from an EMBL/GenBank/DDBJ whole genome shotgun (WGS) entry which is preliminary data.</text>
</comment>
<dbReference type="Proteomes" id="UP001150538">
    <property type="component" value="Unassembled WGS sequence"/>
</dbReference>
<dbReference type="PANTHER" id="PTHR35870">
    <property type="entry name" value="PROTEIN, PUTATIVE (AFU_ORTHOLOGUE AFUA_5G03330)-RELATED"/>
    <property type="match status" value="1"/>
</dbReference>
<evidence type="ECO:0000313" key="2">
    <source>
        <dbReference type="EMBL" id="KAJ1921971.1"/>
    </source>
</evidence>
<dbReference type="EMBL" id="JANBPU010000002">
    <property type="protein sequence ID" value="KAJ1921971.1"/>
    <property type="molecule type" value="Genomic_DNA"/>
</dbReference>
<dbReference type="InterPro" id="IPR025337">
    <property type="entry name" value="Questin_oxidase-like"/>
</dbReference>